<dbReference type="EMBL" id="JADNRY010000160">
    <property type="protein sequence ID" value="KAF9062884.1"/>
    <property type="molecule type" value="Genomic_DNA"/>
</dbReference>
<evidence type="ECO:0000313" key="2">
    <source>
        <dbReference type="Proteomes" id="UP000772434"/>
    </source>
</evidence>
<dbReference type="AlphaFoldDB" id="A0A9P5U1Y4"/>
<keyword evidence="2" id="KW-1185">Reference proteome</keyword>
<dbReference type="OrthoDB" id="3132191at2759"/>
<comment type="caution">
    <text evidence="1">The sequence shown here is derived from an EMBL/GenBank/DDBJ whole genome shotgun (WGS) entry which is preliminary data.</text>
</comment>
<gene>
    <name evidence="1" type="ORF">BDP27DRAFT_1368509</name>
</gene>
<reference evidence="1" key="1">
    <citation type="submission" date="2020-11" db="EMBL/GenBank/DDBJ databases">
        <authorList>
            <consortium name="DOE Joint Genome Institute"/>
            <person name="Ahrendt S."/>
            <person name="Riley R."/>
            <person name="Andreopoulos W."/>
            <person name="Labutti K."/>
            <person name="Pangilinan J."/>
            <person name="Ruiz-Duenas F.J."/>
            <person name="Barrasa J.M."/>
            <person name="Sanchez-Garcia M."/>
            <person name="Camarero S."/>
            <person name="Miyauchi S."/>
            <person name="Serrano A."/>
            <person name="Linde D."/>
            <person name="Babiker R."/>
            <person name="Drula E."/>
            <person name="Ayuso-Fernandez I."/>
            <person name="Pacheco R."/>
            <person name="Padilla G."/>
            <person name="Ferreira P."/>
            <person name="Barriuso J."/>
            <person name="Kellner H."/>
            <person name="Castanera R."/>
            <person name="Alfaro M."/>
            <person name="Ramirez L."/>
            <person name="Pisabarro A.G."/>
            <person name="Kuo A."/>
            <person name="Tritt A."/>
            <person name="Lipzen A."/>
            <person name="He G."/>
            <person name="Yan M."/>
            <person name="Ng V."/>
            <person name="Cullen D."/>
            <person name="Martin F."/>
            <person name="Rosso M.-N."/>
            <person name="Henrissat B."/>
            <person name="Hibbett D."/>
            <person name="Martinez A.T."/>
            <person name="Grigoriev I.V."/>
        </authorList>
    </citation>
    <scope>NUCLEOTIDE SEQUENCE</scope>
    <source>
        <strain evidence="1">AH 40177</strain>
    </source>
</reference>
<protein>
    <submittedName>
        <fullName evidence="1">Uncharacterized protein</fullName>
    </submittedName>
</protein>
<proteinExistence type="predicted"/>
<sequence>MTKRFTEGWLFSWSFFLGKMSRSALDMAKCTLCSARWHLYTGKIAVPMVHLQKKFTVRDLVKICQSVPPIKVEIKLVPIAGLEGFVSASNTKHVEVWIPELELVLNIDHNCLRYQPNLTALGEVLLDPGHLISLTVLDVKVDFATHSGFAVLVRPDGRSTTSWVDYSRLRRDDNRRFLHEDQHRSSRLLHYSFKRGYVPSYSDQELLALNGYLNPEYKAKMAQALGFEGPIQWTAKKLMNCTELNCKMN</sequence>
<evidence type="ECO:0000313" key="1">
    <source>
        <dbReference type="EMBL" id="KAF9062884.1"/>
    </source>
</evidence>
<dbReference type="Proteomes" id="UP000772434">
    <property type="component" value="Unassembled WGS sequence"/>
</dbReference>
<name>A0A9P5U1Y4_9AGAR</name>
<organism evidence="1 2">
    <name type="scientific">Rhodocollybia butyracea</name>
    <dbReference type="NCBI Taxonomy" id="206335"/>
    <lineage>
        <taxon>Eukaryota</taxon>
        <taxon>Fungi</taxon>
        <taxon>Dikarya</taxon>
        <taxon>Basidiomycota</taxon>
        <taxon>Agaricomycotina</taxon>
        <taxon>Agaricomycetes</taxon>
        <taxon>Agaricomycetidae</taxon>
        <taxon>Agaricales</taxon>
        <taxon>Marasmiineae</taxon>
        <taxon>Omphalotaceae</taxon>
        <taxon>Rhodocollybia</taxon>
    </lineage>
</organism>
<accession>A0A9P5U1Y4</accession>